<dbReference type="EMBL" id="BLWC01000001">
    <property type="protein sequence ID" value="GFM99269.1"/>
    <property type="molecule type" value="Genomic_DNA"/>
</dbReference>
<dbReference type="Proteomes" id="UP000498980">
    <property type="component" value="Unassembled WGS sequence"/>
</dbReference>
<evidence type="ECO:0000313" key="2">
    <source>
        <dbReference type="Proteomes" id="UP000498980"/>
    </source>
</evidence>
<keyword evidence="2" id="KW-1185">Reference proteome</keyword>
<protein>
    <submittedName>
        <fullName evidence="1">Uncharacterized protein</fullName>
    </submittedName>
</protein>
<accession>A0A7J0C9T4</accession>
<reference evidence="1 2" key="1">
    <citation type="submission" date="2020-05" db="EMBL/GenBank/DDBJ databases">
        <title>Whole genome shotgun sequence of Streptomyces fulvorobeus NBRC 15897.</title>
        <authorList>
            <person name="Komaki H."/>
            <person name="Tamura T."/>
        </authorList>
    </citation>
    <scope>NUCLEOTIDE SEQUENCE [LARGE SCALE GENOMIC DNA]</scope>
    <source>
        <strain evidence="1 2">NBRC 15897</strain>
    </source>
</reference>
<sequence length="79" mass="8211">MCPLVDPIGEAQQRYALGAGRKKALAKGQGSHRGRLPTAKQNAAPLTREGVHPSCLELSRSVGVGALELPRAVARGVDA</sequence>
<gene>
    <name evidence="1" type="ORF">Sfulv_40800</name>
</gene>
<organism evidence="1 2">
    <name type="scientific">Streptomyces fulvorobeus</name>
    <dbReference type="NCBI Taxonomy" id="284028"/>
    <lineage>
        <taxon>Bacteria</taxon>
        <taxon>Bacillati</taxon>
        <taxon>Actinomycetota</taxon>
        <taxon>Actinomycetes</taxon>
        <taxon>Kitasatosporales</taxon>
        <taxon>Streptomycetaceae</taxon>
        <taxon>Streptomyces</taxon>
    </lineage>
</organism>
<dbReference type="AlphaFoldDB" id="A0A7J0C9T4"/>
<comment type="caution">
    <text evidence="1">The sequence shown here is derived from an EMBL/GenBank/DDBJ whole genome shotgun (WGS) entry which is preliminary data.</text>
</comment>
<evidence type="ECO:0000313" key="1">
    <source>
        <dbReference type="EMBL" id="GFM99269.1"/>
    </source>
</evidence>
<name>A0A7J0C9T4_9ACTN</name>
<proteinExistence type="predicted"/>